<dbReference type="EMBL" id="CVQH01021417">
    <property type="protein sequence ID" value="CRK30365.1"/>
    <property type="molecule type" value="Genomic_DNA"/>
</dbReference>
<gene>
    <name evidence="2" type="ORF">BN1708_000897</name>
</gene>
<dbReference type="Proteomes" id="UP000044602">
    <property type="component" value="Unassembled WGS sequence"/>
</dbReference>
<evidence type="ECO:0000313" key="2">
    <source>
        <dbReference type="EMBL" id="CRK30365.1"/>
    </source>
</evidence>
<feature type="non-terminal residue" evidence="2">
    <location>
        <position position="1"/>
    </location>
</feature>
<organism evidence="2 3">
    <name type="scientific">Verticillium longisporum</name>
    <name type="common">Verticillium dahliae var. longisporum</name>
    <dbReference type="NCBI Taxonomy" id="100787"/>
    <lineage>
        <taxon>Eukaryota</taxon>
        <taxon>Fungi</taxon>
        <taxon>Dikarya</taxon>
        <taxon>Ascomycota</taxon>
        <taxon>Pezizomycotina</taxon>
        <taxon>Sordariomycetes</taxon>
        <taxon>Hypocreomycetidae</taxon>
        <taxon>Glomerellales</taxon>
        <taxon>Plectosphaerellaceae</taxon>
        <taxon>Verticillium</taxon>
    </lineage>
</organism>
<sequence>DILELRPALTSDNLPRLPVVEQTTALRAFPNVPIWDKTRACLEGAVVLIGRTFASFCRGINCSAAGKLTRMFTLGRRRGQDNCDWRETRLAMGPGNEGTFICPWQAAGPSPRPRVDEPNRLPDLDDTTTRLWCTGHSVCQLHCGRLSFLPRPIRQHPCHQLSSDLARSLHPFGPPSVDLGPSRHPHGTCSALVLPLAQAPGGPGSAPLLSASQRDLDKMLDRHADTEHLQEPRDPSRRETATRTQPMNMSTQDSTIQGPTGGPNRQQGKCLAPILGTCTDAAVDLHSARGPLWLLWLRRGGGRA</sequence>
<reference evidence="2 3" key="1">
    <citation type="submission" date="2015-05" db="EMBL/GenBank/DDBJ databases">
        <authorList>
            <person name="Wang D.B."/>
            <person name="Wang M."/>
        </authorList>
    </citation>
    <scope>NUCLEOTIDE SEQUENCE [LARGE SCALE GENOMIC DNA]</scope>
    <source>
        <strain evidence="2">VL1</strain>
    </source>
</reference>
<name>A0A0G4M8W2_VERLO</name>
<keyword evidence="3" id="KW-1185">Reference proteome</keyword>
<dbReference type="AlphaFoldDB" id="A0A0G4M8W2"/>
<evidence type="ECO:0000256" key="1">
    <source>
        <dbReference type="SAM" id="MobiDB-lite"/>
    </source>
</evidence>
<feature type="region of interest" description="Disordered" evidence="1">
    <location>
        <begin position="224"/>
        <end position="268"/>
    </location>
</feature>
<accession>A0A0G4M8W2</accession>
<feature type="compositionally biased region" description="Basic and acidic residues" evidence="1">
    <location>
        <begin position="224"/>
        <end position="241"/>
    </location>
</feature>
<proteinExistence type="predicted"/>
<evidence type="ECO:0000313" key="3">
    <source>
        <dbReference type="Proteomes" id="UP000044602"/>
    </source>
</evidence>
<feature type="compositionally biased region" description="Polar residues" evidence="1">
    <location>
        <begin position="242"/>
        <end position="267"/>
    </location>
</feature>
<protein>
    <submittedName>
        <fullName evidence="2">Uncharacterized protein</fullName>
    </submittedName>
</protein>